<comment type="function">
    <text evidence="9">Part of the tripartite ATP-independent periplasmic (TRAP) transport system.</text>
</comment>
<evidence type="ECO:0000256" key="1">
    <source>
        <dbReference type="ARBA" id="ARBA00004429"/>
    </source>
</evidence>
<dbReference type="Proteomes" id="UP000640485">
    <property type="component" value="Unassembled WGS sequence"/>
</dbReference>
<evidence type="ECO:0000256" key="3">
    <source>
        <dbReference type="ARBA" id="ARBA00022475"/>
    </source>
</evidence>
<evidence type="ECO:0000256" key="5">
    <source>
        <dbReference type="ARBA" id="ARBA00022692"/>
    </source>
</evidence>
<dbReference type="GO" id="GO:0015740">
    <property type="term" value="P:C4-dicarboxylate transport"/>
    <property type="evidence" value="ECO:0007669"/>
    <property type="project" value="TreeGrafter"/>
</dbReference>
<gene>
    <name evidence="11" type="ORF">JJJ17_16615</name>
</gene>
<proteinExistence type="inferred from homology"/>
<dbReference type="EMBL" id="JAEPRQ010000007">
    <property type="protein sequence ID" value="MBK4217555.1"/>
    <property type="molecule type" value="Genomic_DNA"/>
</dbReference>
<feature type="transmembrane region" description="Helical" evidence="9">
    <location>
        <begin position="96"/>
        <end position="117"/>
    </location>
</feature>
<dbReference type="PANTHER" id="PTHR35011">
    <property type="entry name" value="2,3-DIKETO-L-GULONATE TRAP TRANSPORTER SMALL PERMEASE PROTEIN YIAM"/>
    <property type="match status" value="1"/>
</dbReference>
<comment type="similarity">
    <text evidence="8 9">Belongs to the TRAP transporter small permease family.</text>
</comment>
<comment type="caution">
    <text evidence="11">The sequence shown here is derived from an EMBL/GenBank/DDBJ whole genome shotgun (WGS) entry which is preliminary data.</text>
</comment>
<evidence type="ECO:0000256" key="9">
    <source>
        <dbReference type="RuleBase" id="RU369079"/>
    </source>
</evidence>
<evidence type="ECO:0000259" key="10">
    <source>
        <dbReference type="Pfam" id="PF04290"/>
    </source>
</evidence>
<organism evidence="11 12">
    <name type="scientific">Paracoccus caeni</name>
    <dbReference type="NCBI Taxonomy" id="657651"/>
    <lineage>
        <taxon>Bacteria</taxon>
        <taxon>Pseudomonadati</taxon>
        <taxon>Pseudomonadota</taxon>
        <taxon>Alphaproteobacteria</taxon>
        <taxon>Rhodobacterales</taxon>
        <taxon>Paracoccaceae</taxon>
        <taxon>Paracoccus</taxon>
    </lineage>
</organism>
<feature type="domain" description="Tripartite ATP-independent periplasmic transporters DctQ component" evidence="10">
    <location>
        <begin position="33"/>
        <end position="159"/>
    </location>
</feature>
<dbReference type="GO" id="GO:0022857">
    <property type="term" value="F:transmembrane transporter activity"/>
    <property type="evidence" value="ECO:0007669"/>
    <property type="project" value="UniProtKB-UniRule"/>
</dbReference>
<keyword evidence="5 9" id="KW-0812">Transmembrane</keyword>
<evidence type="ECO:0000256" key="6">
    <source>
        <dbReference type="ARBA" id="ARBA00022989"/>
    </source>
</evidence>
<keyword evidence="4 9" id="KW-0997">Cell inner membrane</keyword>
<keyword evidence="3" id="KW-1003">Cell membrane</keyword>
<comment type="subunit">
    <text evidence="9">The complex comprises the extracytoplasmic solute receptor protein and the two transmembrane proteins.</text>
</comment>
<dbReference type="AlphaFoldDB" id="A0A934SHJ4"/>
<evidence type="ECO:0000256" key="2">
    <source>
        <dbReference type="ARBA" id="ARBA00022448"/>
    </source>
</evidence>
<sequence length="185" mass="20037">MTLFRPVLSGLIRLTDALNALARFICCGLIAVIVCTTVMQVALRYLINRPTQWSEEAAMFCLVWFGMLAVAIGGRHDWHVAITWLRDRLPPMGAKLLDRIALLSVFGFGMILVLNSAQLVAITGSSVLPASSIPKSLLYYSIMAGGGLMALNAVVALFVGFPPEEISEEEQLVNDAITNLQEASA</sequence>
<keyword evidence="6 9" id="KW-1133">Transmembrane helix</keyword>
<protein>
    <recommendedName>
        <fullName evidence="9">TRAP transporter small permease protein</fullName>
    </recommendedName>
</protein>
<feature type="transmembrane region" description="Helical" evidence="9">
    <location>
        <begin position="137"/>
        <end position="161"/>
    </location>
</feature>
<accession>A0A934SHJ4</accession>
<dbReference type="Pfam" id="PF04290">
    <property type="entry name" value="DctQ"/>
    <property type="match status" value="1"/>
</dbReference>
<feature type="transmembrane region" description="Helical" evidence="9">
    <location>
        <begin position="21"/>
        <end position="45"/>
    </location>
</feature>
<keyword evidence="2 9" id="KW-0813">Transport</keyword>
<keyword evidence="7 9" id="KW-0472">Membrane</keyword>
<dbReference type="PANTHER" id="PTHR35011:SF2">
    <property type="entry name" value="2,3-DIKETO-L-GULONATE TRAP TRANSPORTER SMALL PERMEASE PROTEIN YIAM"/>
    <property type="match status" value="1"/>
</dbReference>
<evidence type="ECO:0000313" key="11">
    <source>
        <dbReference type="EMBL" id="MBK4217555.1"/>
    </source>
</evidence>
<evidence type="ECO:0000256" key="8">
    <source>
        <dbReference type="ARBA" id="ARBA00038436"/>
    </source>
</evidence>
<feature type="transmembrane region" description="Helical" evidence="9">
    <location>
        <begin position="57"/>
        <end position="75"/>
    </location>
</feature>
<evidence type="ECO:0000313" key="12">
    <source>
        <dbReference type="Proteomes" id="UP000640485"/>
    </source>
</evidence>
<keyword evidence="12" id="KW-1185">Reference proteome</keyword>
<name>A0A934SHJ4_9RHOB</name>
<reference evidence="11" key="1">
    <citation type="submission" date="2021-01" db="EMBL/GenBank/DDBJ databases">
        <title>Paracoccus amoyensis sp. nov., isolated from the surface seawater along the coast of Xiamen Island, China.</title>
        <authorList>
            <person name="Lyu L."/>
        </authorList>
    </citation>
    <scope>NUCLEOTIDE SEQUENCE</scope>
    <source>
        <strain evidence="11">MJ17</strain>
    </source>
</reference>
<comment type="subcellular location">
    <subcellularLocation>
        <location evidence="1 9">Cell inner membrane</location>
        <topology evidence="1 9">Multi-pass membrane protein</topology>
    </subcellularLocation>
</comment>
<evidence type="ECO:0000256" key="7">
    <source>
        <dbReference type="ARBA" id="ARBA00023136"/>
    </source>
</evidence>
<dbReference type="GO" id="GO:0005886">
    <property type="term" value="C:plasma membrane"/>
    <property type="evidence" value="ECO:0007669"/>
    <property type="project" value="UniProtKB-SubCell"/>
</dbReference>
<dbReference type="InterPro" id="IPR007387">
    <property type="entry name" value="TRAP_DctQ"/>
</dbReference>
<dbReference type="InterPro" id="IPR055348">
    <property type="entry name" value="DctQ"/>
</dbReference>
<dbReference type="RefSeq" id="WP_200688389.1">
    <property type="nucleotide sequence ID" value="NZ_JAEPRQ010000007.1"/>
</dbReference>
<evidence type="ECO:0000256" key="4">
    <source>
        <dbReference type="ARBA" id="ARBA00022519"/>
    </source>
</evidence>